<gene>
    <name evidence="2" type="ORF">L207DRAFT_610810</name>
</gene>
<evidence type="ECO:0000313" key="3">
    <source>
        <dbReference type="Proteomes" id="UP000235786"/>
    </source>
</evidence>
<keyword evidence="3" id="KW-1185">Reference proteome</keyword>
<reference evidence="2 3" key="1">
    <citation type="submission" date="2016-04" db="EMBL/GenBank/DDBJ databases">
        <title>A degradative enzymes factory behind the ericoid mycorrhizal symbiosis.</title>
        <authorList>
            <consortium name="DOE Joint Genome Institute"/>
            <person name="Martino E."/>
            <person name="Morin E."/>
            <person name="Grelet G."/>
            <person name="Kuo A."/>
            <person name="Kohler A."/>
            <person name="Daghino S."/>
            <person name="Barry K."/>
            <person name="Choi C."/>
            <person name="Cichocki N."/>
            <person name="Clum A."/>
            <person name="Copeland A."/>
            <person name="Hainaut M."/>
            <person name="Haridas S."/>
            <person name="Labutti K."/>
            <person name="Lindquist E."/>
            <person name="Lipzen A."/>
            <person name="Khouja H.-R."/>
            <person name="Murat C."/>
            <person name="Ohm R."/>
            <person name="Olson A."/>
            <person name="Spatafora J."/>
            <person name="Veneault-Fourrey C."/>
            <person name="Henrissat B."/>
            <person name="Grigoriev I."/>
            <person name="Martin F."/>
            <person name="Perotto S."/>
        </authorList>
    </citation>
    <scope>NUCLEOTIDE SEQUENCE [LARGE SCALE GENOMIC DNA]</scope>
    <source>
        <strain evidence="2 3">F</strain>
    </source>
</reference>
<proteinExistence type="predicted"/>
<dbReference type="EMBL" id="KZ613962">
    <property type="protein sequence ID" value="PMD31442.1"/>
    <property type="molecule type" value="Genomic_DNA"/>
</dbReference>
<dbReference type="InterPro" id="IPR010730">
    <property type="entry name" value="HET"/>
</dbReference>
<dbReference type="Proteomes" id="UP000235786">
    <property type="component" value="Unassembled WGS sequence"/>
</dbReference>
<protein>
    <submittedName>
        <fullName evidence="2">HET-domain-containing protein</fullName>
    </submittedName>
</protein>
<dbReference type="STRING" id="1149755.A0A2J6QYV6"/>
<name>A0A2J6QYV6_HYAVF</name>
<evidence type="ECO:0000313" key="2">
    <source>
        <dbReference type="EMBL" id="PMD31442.1"/>
    </source>
</evidence>
<accession>A0A2J6QYV6</accession>
<organism evidence="2 3">
    <name type="scientific">Hyaloscypha variabilis (strain UAMH 11265 / GT02V1 / F)</name>
    <name type="common">Meliniomyces variabilis</name>
    <dbReference type="NCBI Taxonomy" id="1149755"/>
    <lineage>
        <taxon>Eukaryota</taxon>
        <taxon>Fungi</taxon>
        <taxon>Dikarya</taxon>
        <taxon>Ascomycota</taxon>
        <taxon>Pezizomycotina</taxon>
        <taxon>Leotiomycetes</taxon>
        <taxon>Helotiales</taxon>
        <taxon>Hyaloscyphaceae</taxon>
        <taxon>Hyaloscypha</taxon>
        <taxon>Hyaloscypha variabilis</taxon>
    </lineage>
</organism>
<sequence length="614" mass="69454">MCTMQGFSIMWGAYTRQSKIAYSQLAHFSFRRAKRNFPRRIGLRVIQIPLFKLGDLEEGCSFCDLIKGVISIEFPGYSRSNFIVFNARHERQDGHICPGLYVAMATEEAVAAYPAPISSLANMKPNELDQYLIGRTRLDSSDPLINLLRTDDPRIIATTSRPLACLQRKRNIASQARRTVRILLARMKQWVASQAWLKNGRILLTCPDDKMRIDFSKLRSWISGCCNSWPCAGGHRSHILCNGPKSSMDFMTTRLIDCTKREIILNDQHMPYIALSYVWGKIVQGVERSVTGRPVIPAKIPQTIADAMVVVRSLGMKYLWVDRYCILEEDDKMLQIRNMNLIYGNALCTLVALEGVNADAGLPGVSNREFQVIQRGWTYQELFLSRRCILFNQSQALFVCKGDMPGRTLRYYKSEAGCSSRDNPPEITLFNTLGNDDTHNQAQMSQRFKKHLDGYSSRSLTNESDAMDAFKGILSLISSFYFWGTPILPGSCSIGKYTERALKSTMNVGFVAGLTWKRHGTLEVSKVPKRRAGFPSWCWASVPAQTGFSDPVFQALWSEGKFYEGNLQSLQVKAPDGEKTTLLGLHAWWIEESPRRNLDVNPTIELKVDMAQIK</sequence>
<evidence type="ECO:0000259" key="1">
    <source>
        <dbReference type="Pfam" id="PF06985"/>
    </source>
</evidence>
<dbReference type="AlphaFoldDB" id="A0A2J6QYV6"/>
<dbReference type="PANTHER" id="PTHR33112">
    <property type="entry name" value="DOMAIN PROTEIN, PUTATIVE-RELATED"/>
    <property type="match status" value="1"/>
</dbReference>
<dbReference type="OrthoDB" id="2958217at2759"/>
<dbReference type="PANTHER" id="PTHR33112:SF1">
    <property type="entry name" value="HETEROKARYON INCOMPATIBILITY DOMAIN-CONTAINING PROTEIN"/>
    <property type="match status" value="1"/>
</dbReference>
<dbReference type="Pfam" id="PF06985">
    <property type="entry name" value="HET"/>
    <property type="match status" value="1"/>
</dbReference>
<feature type="domain" description="Heterokaryon incompatibility" evidence="1">
    <location>
        <begin position="272"/>
        <end position="368"/>
    </location>
</feature>